<feature type="region of interest" description="Disordered" evidence="6">
    <location>
        <begin position="332"/>
        <end position="356"/>
    </location>
</feature>
<dbReference type="STRING" id="469383.Cwoe_2640"/>
<dbReference type="GO" id="GO:0015658">
    <property type="term" value="F:branched-chain amino acid transmembrane transporter activity"/>
    <property type="evidence" value="ECO:0007669"/>
    <property type="project" value="InterPro"/>
</dbReference>
<dbReference type="PANTHER" id="PTHR30482:SF10">
    <property type="entry name" value="HIGH-AFFINITY BRANCHED-CHAIN AMINO ACID TRANSPORT PROTEIN BRAE"/>
    <property type="match status" value="1"/>
</dbReference>
<sequence precursor="true">MPSTDRLRAGLWPPLALGLAIVLVASLVGGAGDVVIERVAILALINMVLVVGLWTFSGVTGVVSFGHVSFAAIGAYVCAFLTIPVPMKRGLFPEMPGFLDFLLTVHTDFPTAIVISGLVAAGFALVLAPAFVRLDGVQAGIATLALLAVVYNVLLNWEQVTRGSSTMIGVPADLTLSTAAGWAVAAVCIAWAFARSRVGLRARAAREDAAAARSLGLRVVGDRTVAWALSAFVVGCGGALYAHFITTFNPDQFYLSLTFVVLAMLVLGGIGSLSGAVLGTVVYSLLAELLRRLQGGQWTGVDLPAGTAEVVLAALLLLMLIKRPRGLTGGREIPWPVPRRRPAKPASPPTQEPVSS</sequence>
<reference evidence="9" key="2">
    <citation type="submission" date="2010-01" db="EMBL/GenBank/DDBJ databases">
        <title>The complete genome of Conexibacter woesei DSM 14684.</title>
        <authorList>
            <consortium name="US DOE Joint Genome Institute (JGI-PGF)"/>
            <person name="Lucas S."/>
            <person name="Copeland A."/>
            <person name="Lapidus A."/>
            <person name="Glavina del Rio T."/>
            <person name="Dalin E."/>
            <person name="Tice H."/>
            <person name="Bruce D."/>
            <person name="Goodwin L."/>
            <person name="Pitluck S."/>
            <person name="Kyrpides N."/>
            <person name="Mavromatis K."/>
            <person name="Ivanova N."/>
            <person name="Mikhailova N."/>
            <person name="Chertkov O."/>
            <person name="Brettin T."/>
            <person name="Detter J.C."/>
            <person name="Han C."/>
            <person name="Larimer F."/>
            <person name="Land M."/>
            <person name="Hauser L."/>
            <person name="Markowitz V."/>
            <person name="Cheng J.-F."/>
            <person name="Hugenholtz P."/>
            <person name="Woyke T."/>
            <person name="Wu D."/>
            <person name="Pukall R."/>
            <person name="Steenblock K."/>
            <person name="Schneider S."/>
            <person name="Klenk H.-P."/>
            <person name="Eisen J.A."/>
        </authorList>
    </citation>
    <scope>NUCLEOTIDE SEQUENCE [LARGE SCALE GENOMIC DNA]</scope>
    <source>
        <strain evidence="9">DSM 14684 / CIP 108061 / JCM 11494 / NBRC 100937 / ID131577</strain>
    </source>
</reference>
<name>D3F9J7_CONWI</name>
<dbReference type="AlphaFoldDB" id="D3F9J7"/>
<dbReference type="GO" id="GO:0005886">
    <property type="term" value="C:plasma membrane"/>
    <property type="evidence" value="ECO:0007669"/>
    <property type="project" value="UniProtKB-SubCell"/>
</dbReference>
<accession>D3F9J7</accession>
<organism evidence="8 9">
    <name type="scientific">Conexibacter woesei (strain DSM 14684 / CCUG 47730 / CIP 108061 / JCM 11494 / NBRC 100937 / ID131577)</name>
    <dbReference type="NCBI Taxonomy" id="469383"/>
    <lineage>
        <taxon>Bacteria</taxon>
        <taxon>Bacillati</taxon>
        <taxon>Actinomycetota</taxon>
        <taxon>Thermoleophilia</taxon>
        <taxon>Solirubrobacterales</taxon>
        <taxon>Conexibacteraceae</taxon>
        <taxon>Conexibacter</taxon>
    </lineage>
</organism>
<evidence type="ECO:0000256" key="2">
    <source>
        <dbReference type="ARBA" id="ARBA00022475"/>
    </source>
</evidence>
<dbReference type="CDD" id="cd06581">
    <property type="entry name" value="TM_PBP1_LivM_like"/>
    <property type="match status" value="1"/>
</dbReference>
<dbReference type="RefSeq" id="WP_012934110.1">
    <property type="nucleotide sequence ID" value="NC_013739.1"/>
</dbReference>
<protein>
    <submittedName>
        <fullName evidence="8">Inner-membrane translocator</fullName>
    </submittedName>
</protein>
<feature type="transmembrane region" description="Helical" evidence="7">
    <location>
        <begin position="12"/>
        <end position="32"/>
    </location>
</feature>
<feature type="transmembrane region" description="Helical" evidence="7">
    <location>
        <begin position="137"/>
        <end position="154"/>
    </location>
</feature>
<dbReference type="eggNOG" id="COG4177">
    <property type="taxonomic scope" value="Bacteria"/>
</dbReference>
<comment type="subcellular location">
    <subcellularLocation>
        <location evidence="1">Cell membrane</location>
        <topology evidence="1">Multi-pass membrane protein</topology>
    </subcellularLocation>
</comment>
<dbReference type="KEGG" id="cwo:Cwoe_2640"/>
<evidence type="ECO:0000256" key="4">
    <source>
        <dbReference type="ARBA" id="ARBA00022989"/>
    </source>
</evidence>
<dbReference type="InterPro" id="IPR043428">
    <property type="entry name" value="LivM-like"/>
</dbReference>
<feature type="compositionally biased region" description="Pro residues" evidence="6">
    <location>
        <begin position="345"/>
        <end position="356"/>
    </location>
</feature>
<feature type="transmembrane region" description="Helical" evidence="7">
    <location>
        <begin position="174"/>
        <end position="194"/>
    </location>
</feature>
<dbReference type="OrthoDB" id="9814461at2"/>
<evidence type="ECO:0000256" key="1">
    <source>
        <dbReference type="ARBA" id="ARBA00004651"/>
    </source>
</evidence>
<feature type="transmembrane region" description="Helical" evidence="7">
    <location>
        <begin position="108"/>
        <end position="131"/>
    </location>
</feature>
<dbReference type="PANTHER" id="PTHR30482">
    <property type="entry name" value="HIGH-AFFINITY BRANCHED-CHAIN AMINO ACID TRANSPORT SYSTEM PERMEASE"/>
    <property type="match status" value="1"/>
</dbReference>
<feature type="transmembrane region" description="Helical" evidence="7">
    <location>
        <begin position="257"/>
        <end position="283"/>
    </location>
</feature>
<dbReference type="Proteomes" id="UP000008229">
    <property type="component" value="Chromosome"/>
</dbReference>
<dbReference type="Pfam" id="PF02653">
    <property type="entry name" value="BPD_transp_2"/>
    <property type="match status" value="1"/>
</dbReference>
<gene>
    <name evidence="8" type="ordered locus">Cwoe_2640</name>
</gene>
<keyword evidence="3 7" id="KW-0812">Transmembrane</keyword>
<feature type="transmembrane region" description="Helical" evidence="7">
    <location>
        <begin position="68"/>
        <end position="87"/>
    </location>
</feature>
<evidence type="ECO:0000256" key="7">
    <source>
        <dbReference type="SAM" id="Phobius"/>
    </source>
</evidence>
<keyword evidence="9" id="KW-1185">Reference proteome</keyword>
<feature type="transmembrane region" description="Helical" evidence="7">
    <location>
        <begin position="225"/>
        <end position="245"/>
    </location>
</feature>
<evidence type="ECO:0000256" key="5">
    <source>
        <dbReference type="ARBA" id="ARBA00023136"/>
    </source>
</evidence>
<evidence type="ECO:0000256" key="6">
    <source>
        <dbReference type="SAM" id="MobiDB-lite"/>
    </source>
</evidence>
<evidence type="ECO:0000313" key="9">
    <source>
        <dbReference type="Proteomes" id="UP000008229"/>
    </source>
</evidence>
<evidence type="ECO:0000256" key="3">
    <source>
        <dbReference type="ARBA" id="ARBA00022692"/>
    </source>
</evidence>
<keyword evidence="2" id="KW-1003">Cell membrane</keyword>
<reference evidence="8 9" key="1">
    <citation type="journal article" date="2010" name="Stand. Genomic Sci.">
        <title>Complete genome sequence of Conexibacter woesei type strain (ID131577).</title>
        <authorList>
            <person name="Pukall R."/>
            <person name="Lapidus A."/>
            <person name="Glavina Del Rio T."/>
            <person name="Copeland A."/>
            <person name="Tice H."/>
            <person name="Cheng J.-F."/>
            <person name="Lucas S."/>
            <person name="Chen F."/>
            <person name="Nolan M."/>
            <person name="Bruce D."/>
            <person name="Goodwin L."/>
            <person name="Pitluck S."/>
            <person name="Mavromatis K."/>
            <person name="Ivanova N."/>
            <person name="Ovchinnikova G."/>
            <person name="Pati A."/>
            <person name="Chen A."/>
            <person name="Palaniappan K."/>
            <person name="Land M."/>
            <person name="Hauser L."/>
            <person name="Chang Y.-J."/>
            <person name="Jeffries C.D."/>
            <person name="Chain P."/>
            <person name="Meincke L."/>
            <person name="Sims D."/>
            <person name="Brettin T."/>
            <person name="Detter J.C."/>
            <person name="Rohde M."/>
            <person name="Goeker M."/>
            <person name="Bristow J."/>
            <person name="Eisen J.A."/>
            <person name="Markowitz V."/>
            <person name="Kyrpides N.C."/>
            <person name="Klenk H.-P."/>
            <person name="Hugenholtz P."/>
        </authorList>
    </citation>
    <scope>NUCLEOTIDE SEQUENCE [LARGE SCALE GENOMIC DNA]</scope>
    <source>
        <strain evidence="9">DSM 14684 / CIP 108061 / JCM 11494 / NBRC 100937 / ID131577</strain>
    </source>
</reference>
<dbReference type="InterPro" id="IPR001851">
    <property type="entry name" value="ABC_transp_permease"/>
</dbReference>
<evidence type="ECO:0000313" key="8">
    <source>
        <dbReference type="EMBL" id="ADB51059.1"/>
    </source>
</evidence>
<keyword evidence="5 7" id="KW-0472">Membrane</keyword>
<keyword evidence="4 7" id="KW-1133">Transmembrane helix</keyword>
<proteinExistence type="predicted"/>
<dbReference type="EMBL" id="CP001854">
    <property type="protein sequence ID" value="ADB51059.1"/>
    <property type="molecule type" value="Genomic_DNA"/>
</dbReference>
<feature type="transmembrane region" description="Helical" evidence="7">
    <location>
        <begin position="39"/>
        <end position="56"/>
    </location>
</feature>
<feature type="transmembrane region" description="Helical" evidence="7">
    <location>
        <begin position="303"/>
        <end position="321"/>
    </location>
</feature>
<dbReference type="HOGENOM" id="CLU_031365_1_2_11"/>